<gene>
    <name evidence="2" type="ORF">BD626DRAFT_77435</name>
</gene>
<keyword evidence="3" id="KW-1185">Reference proteome</keyword>
<feature type="compositionally biased region" description="Low complexity" evidence="1">
    <location>
        <begin position="146"/>
        <end position="158"/>
    </location>
</feature>
<dbReference type="OrthoDB" id="10654721at2759"/>
<organism evidence="2 3">
    <name type="scientific">Schizophyllum amplum</name>
    <dbReference type="NCBI Taxonomy" id="97359"/>
    <lineage>
        <taxon>Eukaryota</taxon>
        <taxon>Fungi</taxon>
        <taxon>Dikarya</taxon>
        <taxon>Basidiomycota</taxon>
        <taxon>Agaricomycotina</taxon>
        <taxon>Agaricomycetes</taxon>
        <taxon>Agaricomycetidae</taxon>
        <taxon>Agaricales</taxon>
        <taxon>Schizophyllaceae</taxon>
        <taxon>Schizophyllum</taxon>
    </lineage>
</organism>
<evidence type="ECO:0000313" key="2">
    <source>
        <dbReference type="EMBL" id="TRM61421.1"/>
    </source>
</evidence>
<name>A0A550C9D9_9AGAR</name>
<reference evidence="2 3" key="1">
    <citation type="journal article" date="2019" name="New Phytol.">
        <title>Comparative genomics reveals unique wood-decay strategies and fruiting body development in the Schizophyllaceae.</title>
        <authorList>
            <person name="Almasi E."/>
            <person name="Sahu N."/>
            <person name="Krizsan K."/>
            <person name="Balint B."/>
            <person name="Kovacs G.M."/>
            <person name="Kiss B."/>
            <person name="Cseklye J."/>
            <person name="Drula E."/>
            <person name="Henrissat B."/>
            <person name="Nagy I."/>
            <person name="Chovatia M."/>
            <person name="Adam C."/>
            <person name="LaButti K."/>
            <person name="Lipzen A."/>
            <person name="Riley R."/>
            <person name="Grigoriev I.V."/>
            <person name="Nagy L.G."/>
        </authorList>
    </citation>
    <scope>NUCLEOTIDE SEQUENCE [LARGE SCALE GENOMIC DNA]</scope>
    <source>
        <strain evidence="2 3">NL-1724</strain>
    </source>
</reference>
<sequence>MTRCVLTFNHRHSPLVTATSLDWYYPPISTLSLYISTMPKDTSNNTGSAIGSLKKFNMSSLFPRGMSLEDKFEALTVEKGKRPRIGKAVEAVKDIDSLTKAVNEFAIKDRDESNLSDEQPTPVETGVESAVAAFEPPLPIIETTHSSDAPASSKSAPPNQTEVPDEPTPLVVVEHNDPMNATVVDDVILSLDLNAQEPSVIDFPDIKDVDVLRQMYGEEENPETEVVTDILVNETSVQGEAPVVTARPTLRRKARRQHLRDGESAFPSLPWLFLECVEARHALELKEEQHDAGGAVRRGGFGRHRMHGTPAYKQSRPARRANLDEPATDPRGAALRGLVDLDVKPFLSGLPASLTCAQSLLGAHASPVITMDIMMDVA</sequence>
<feature type="region of interest" description="Disordered" evidence="1">
    <location>
        <begin position="141"/>
        <end position="166"/>
    </location>
</feature>
<dbReference type="EMBL" id="VDMD01000016">
    <property type="protein sequence ID" value="TRM61421.1"/>
    <property type="molecule type" value="Genomic_DNA"/>
</dbReference>
<evidence type="ECO:0000256" key="1">
    <source>
        <dbReference type="SAM" id="MobiDB-lite"/>
    </source>
</evidence>
<accession>A0A550C9D9</accession>
<dbReference type="AlphaFoldDB" id="A0A550C9D9"/>
<protein>
    <submittedName>
        <fullName evidence="2">Uncharacterized protein</fullName>
    </submittedName>
</protein>
<feature type="region of interest" description="Disordered" evidence="1">
    <location>
        <begin position="294"/>
        <end position="331"/>
    </location>
</feature>
<proteinExistence type="predicted"/>
<comment type="caution">
    <text evidence="2">The sequence shown here is derived from an EMBL/GenBank/DDBJ whole genome shotgun (WGS) entry which is preliminary data.</text>
</comment>
<dbReference type="Proteomes" id="UP000320762">
    <property type="component" value="Unassembled WGS sequence"/>
</dbReference>
<evidence type="ECO:0000313" key="3">
    <source>
        <dbReference type="Proteomes" id="UP000320762"/>
    </source>
</evidence>